<keyword evidence="2" id="KW-0489">Methyltransferase</keyword>
<comment type="caution">
    <text evidence="2">The sequence shown here is derived from an EMBL/GenBank/DDBJ whole genome shotgun (WGS) entry which is preliminary data.</text>
</comment>
<dbReference type="CDD" id="cd02440">
    <property type="entry name" value="AdoMet_MTases"/>
    <property type="match status" value="1"/>
</dbReference>
<proteinExistence type="predicted"/>
<evidence type="ECO:0000313" key="3">
    <source>
        <dbReference type="Proteomes" id="UP000786693"/>
    </source>
</evidence>
<keyword evidence="2" id="KW-0808">Transferase</keyword>
<dbReference type="SUPFAM" id="SSF53335">
    <property type="entry name" value="S-adenosyl-L-methionine-dependent methyltransferases"/>
    <property type="match status" value="1"/>
</dbReference>
<dbReference type="Proteomes" id="UP000786693">
    <property type="component" value="Unassembled WGS sequence"/>
</dbReference>
<dbReference type="Gene3D" id="3.40.50.150">
    <property type="entry name" value="Vaccinia Virus protein VP39"/>
    <property type="match status" value="1"/>
</dbReference>
<dbReference type="Pfam" id="PF13649">
    <property type="entry name" value="Methyltransf_25"/>
    <property type="match status" value="1"/>
</dbReference>
<feature type="domain" description="Methyltransferase" evidence="1">
    <location>
        <begin position="53"/>
        <end position="150"/>
    </location>
</feature>
<keyword evidence="3" id="KW-1185">Reference proteome</keyword>
<organism evidence="2 3">
    <name type="scientific">Jannaschia pagri</name>
    <dbReference type="NCBI Taxonomy" id="2829797"/>
    <lineage>
        <taxon>Bacteria</taxon>
        <taxon>Pseudomonadati</taxon>
        <taxon>Pseudomonadota</taxon>
        <taxon>Alphaproteobacteria</taxon>
        <taxon>Rhodobacterales</taxon>
        <taxon>Roseobacteraceae</taxon>
        <taxon>Jannaschia</taxon>
    </lineage>
</organism>
<dbReference type="GO" id="GO:0032259">
    <property type="term" value="P:methylation"/>
    <property type="evidence" value="ECO:0007669"/>
    <property type="project" value="UniProtKB-KW"/>
</dbReference>
<dbReference type="InterPro" id="IPR029063">
    <property type="entry name" value="SAM-dependent_MTases_sf"/>
</dbReference>
<reference evidence="2 3" key="1">
    <citation type="submission" date="2021-05" db="EMBL/GenBank/DDBJ databases">
        <title>Bacteria Genome sequencing.</title>
        <authorList>
            <person name="Takabe Y."/>
            <person name="Nakajima Y."/>
            <person name="Suzuki S."/>
            <person name="Shiozaki T."/>
        </authorList>
    </citation>
    <scope>NUCLEOTIDE SEQUENCE [LARGE SCALE GENOMIC DNA]</scope>
    <source>
        <strain evidence="2 3">AI_62</strain>
    </source>
</reference>
<evidence type="ECO:0000259" key="1">
    <source>
        <dbReference type="Pfam" id="PF13649"/>
    </source>
</evidence>
<dbReference type="RefSeq" id="WP_220750498.1">
    <property type="nucleotide sequence ID" value="NZ_BPFH01000010.1"/>
</dbReference>
<gene>
    <name evidence="2" type="ORF">JANAI62_36330</name>
</gene>
<evidence type="ECO:0000313" key="2">
    <source>
        <dbReference type="EMBL" id="GIT97010.1"/>
    </source>
</evidence>
<dbReference type="InterPro" id="IPR041698">
    <property type="entry name" value="Methyltransf_25"/>
</dbReference>
<accession>A0ABQ4NRH3</accession>
<protein>
    <submittedName>
        <fullName evidence="2">SAM-dependent methyltransferase</fullName>
    </submittedName>
</protein>
<name>A0ABQ4NRH3_9RHOB</name>
<sequence>MPIIEPTDTTSDTGLPFLMEWLRAPRQIGAIAPSGRHLAAAMTDDLCPACAPVIELGPGTGVFTEAFLRRGVPAQRVAAVELNNTFATGLAARFPDIQVLRGDATRLAALSPFGPGGAHRVICGLPLRSMAPKTILRILSGSFANLAPGGELRLFTYGLGCPVPASILDRLDLRAKRKAFILRNAPPAAVFSIQRRGPALP</sequence>
<dbReference type="GO" id="GO:0008168">
    <property type="term" value="F:methyltransferase activity"/>
    <property type="evidence" value="ECO:0007669"/>
    <property type="project" value="UniProtKB-KW"/>
</dbReference>
<dbReference type="EMBL" id="BPFH01000010">
    <property type="protein sequence ID" value="GIT97010.1"/>
    <property type="molecule type" value="Genomic_DNA"/>
</dbReference>